<name>S4PTC8_9NEOP</name>
<reference evidence="1" key="2">
    <citation type="submission" date="2013-05" db="EMBL/GenBank/DDBJ databases">
        <authorList>
            <person name="Carter J.-M."/>
            <person name="Baker S.C."/>
            <person name="Pink R."/>
            <person name="Carter D.R.F."/>
            <person name="Collins A."/>
            <person name="Tomlin J."/>
            <person name="Gibbs M."/>
            <person name="Breuker C.J."/>
        </authorList>
    </citation>
    <scope>NUCLEOTIDE SEQUENCE</scope>
    <source>
        <tissue evidence="1">Ovary</tissue>
    </source>
</reference>
<organism evidence="1">
    <name type="scientific">Pararge aegeria</name>
    <name type="common">speckled wood butterfly</name>
    <dbReference type="NCBI Taxonomy" id="116150"/>
    <lineage>
        <taxon>Eukaryota</taxon>
        <taxon>Metazoa</taxon>
        <taxon>Ecdysozoa</taxon>
        <taxon>Arthropoda</taxon>
        <taxon>Hexapoda</taxon>
        <taxon>Insecta</taxon>
        <taxon>Pterygota</taxon>
        <taxon>Neoptera</taxon>
        <taxon>Endopterygota</taxon>
        <taxon>Lepidoptera</taxon>
        <taxon>Glossata</taxon>
        <taxon>Ditrysia</taxon>
        <taxon>Papilionoidea</taxon>
        <taxon>Nymphalidae</taxon>
        <taxon>Satyrinae</taxon>
        <taxon>Satyrini</taxon>
        <taxon>Parargina</taxon>
        <taxon>Pararge</taxon>
    </lineage>
</organism>
<evidence type="ECO:0000313" key="1">
    <source>
        <dbReference type="EMBL" id="JAA80297.1"/>
    </source>
</evidence>
<dbReference type="AlphaFoldDB" id="S4PTC8"/>
<reference evidence="1" key="1">
    <citation type="journal article" date="2013" name="BMC Genomics">
        <title>Unscrambling butterfly oogenesis.</title>
        <authorList>
            <person name="Carter J.M."/>
            <person name="Baker S.C."/>
            <person name="Pink R."/>
            <person name="Carter D.R."/>
            <person name="Collins A."/>
            <person name="Tomlin J."/>
            <person name="Gibbs M."/>
            <person name="Breuker C.J."/>
        </authorList>
    </citation>
    <scope>NUCLEOTIDE SEQUENCE</scope>
    <source>
        <tissue evidence="1">Ovary</tissue>
    </source>
</reference>
<accession>S4PTC8</accession>
<proteinExistence type="predicted"/>
<protein>
    <submittedName>
        <fullName evidence="1">Uncharacterized protein</fullName>
    </submittedName>
</protein>
<sequence>MELIGVVSQYHLVIRPFSIIQTHTGLSQGLTDPIKIQKNGHEFTTGTHVMTQPTNYVCSVNAYKVSWTGTYDTHILSDYKHGFINKLNQYPRSYGLKQNNKHARGAHQTHD</sequence>
<dbReference type="EMBL" id="GAIX01012263">
    <property type="protein sequence ID" value="JAA80297.1"/>
    <property type="molecule type" value="Transcribed_RNA"/>
</dbReference>